<evidence type="ECO:0000313" key="3">
    <source>
        <dbReference type="Proteomes" id="UP000077266"/>
    </source>
</evidence>
<evidence type="ECO:0000259" key="1">
    <source>
        <dbReference type="PROSITE" id="PS50011"/>
    </source>
</evidence>
<keyword evidence="3" id="KW-1185">Reference proteome</keyword>
<reference evidence="2 3" key="1">
    <citation type="journal article" date="2016" name="Mol. Biol. Evol.">
        <title>Comparative Genomics of Early-Diverging Mushroom-Forming Fungi Provides Insights into the Origins of Lignocellulose Decay Capabilities.</title>
        <authorList>
            <person name="Nagy L.G."/>
            <person name="Riley R."/>
            <person name="Tritt A."/>
            <person name="Adam C."/>
            <person name="Daum C."/>
            <person name="Floudas D."/>
            <person name="Sun H."/>
            <person name="Yadav J.S."/>
            <person name="Pangilinan J."/>
            <person name="Larsson K.H."/>
            <person name="Matsuura K."/>
            <person name="Barry K."/>
            <person name="Labutti K."/>
            <person name="Kuo R."/>
            <person name="Ohm R.A."/>
            <person name="Bhattacharya S.S."/>
            <person name="Shirouzu T."/>
            <person name="Yoshinaga Y."/>
            <person name="Martin F.M."/>
            <person name="Grigoriev I.V."/>
            <person name="Hibbett D.S."/>
        </authorList>
    </citation>
    <scope>NUCLEOTIDE SEQUENCE [LARGE SCALE GENOMIC DNA]</scope>
    <source>
        <strain evidence="2 3">HHB12029</strain>
    </source>
</reference>
<dbReference type="InParanoid" id="A0A165MJW9"/>
<sequence length="402" mass="46771">MVAPQDDYKRYPKWMRGTPDEVAEWTRKTQQGRYALKTHEIIWRDIQPFLLQRGYRLRPRFMPGWTPSWIGTNIHPVYMDDSTGVPLPKVMDATQLDGSLVAIKWIPDQEHTRHELDILQYLSSEALRADPRNRACPLLDAFVHPTIPAGVFVVFPWLGCLIPLPLEYVHDVADMMLQTFDGLSFLHANGVAHRDCTITKIMFDYHTLFATGVRMHPHRSGLTEDMGDLPSPRRRCKARARYYFIDFGLSVRFDLTTVGLRLAVGSHGRDHSVPELSPTVPYDPFKLDVYILGNYFLTDYISKYKNLEFLRPVVEAMTRRDPAERPTIDDALEHLKEVTRKRNGVLFRWRLRPKDENRVLCVFWDVWSVFEELYLWTRVPVCGFREISFGRPHRVLAPSSSS</sequence>
<dbReference type="AlphaFoldDB" id="A0A165MJW9"/>
<protein>
    <recommendedName>
        <fullName evidence="1">Protein kinase domain-containing protein</fullName>
    </recommendedName>
</protein>
<dbReference type="Proteomes" id="UP000077266">
    <property type="component" value="Unassembled WGS sequence"/>
</dbReference>
<organism evidence="2 3">
    <name type="scientific">Exidia glandulosa HHB12029</name>
    <dbReference type="NCBI Taxonomy" id="1314781"/>
    <lineage>
        <taxon>Eukaryota</taxon>
        <taxon>Fungi</taxon>
        <taxon>Dikarya</taxon>
        <taxon>Basidiomycota</taxon>
        <taxon>Agaricomycotina</taxon>
        <taxon>Agaricomycetes</taxon>
        <taxon>Auriculariales</taxon>
        <taxon>Exidiaceae</taxon>
        <taxon>Exidia</taxon>
    </lineage>
</organism>
<dbReference type="OrthoDB" id="5987198at2759"/>
<gene>
    <name evidence="2" type="ORF">EXIGLDRAFT_668515</name>
</gene>
<dbReference type="SUPFAM" id="SSF56112">
    <property type="entry name" value="Protein kinase-like (PK-like)"/>
    <property type="match status" value="1"/>
</dbReference>
<accession>A0A165MJW9</accession>
<dbReference type="GO" id="GO:0005524">
    <property type="term" value="F:ATP binding"/>
    <property type="evidence" value="ECO:0007669"/>
    <property type="project" value="InterPro"/>
</dbReference>
<evidence type="ECO:0000313" key="2">
    <source>
        <dbReference type="EMBL" id="KZV99375.1"/>
    </source>
</evidence>
<dbReference type="GO" id="GO:0004672">
    <property type="term" value="F:protein kinase activity"/>
    <property type="evidence" value="ECO:0007669"/>
    <property type="project" value="InterPro"/>
</dbReference>
<dbReference type="InterPro" id="IPR011009">
    <property type="entry name" value="Kinase-like_dom_sf"/>
</dbReference>
<name>A0A165MJW9_EXIGL</name>
<dbReference type="SMART" id="SM00220">
    <property type="entry name" value="S_TKc"/>
    <property type="match status" value="1"/>
</dbReference>
<proteinExistence type="predicted"/>
<dbReference type="STRING" id="1314781.A0A165MJW9"/>
<dbReference type="InterPro" id="IPR000719">
    <property type="entry name" value="Prot_kinase_dom"/>
</dbReference>
<dbReference type="Gene3D" id="1.10.510.10">
    <property type="entry name" value="Transferase(Phosphotransferase) domain 1"/>
    <property type="match status" value="1"/>
</dbReference>
<feature type="domain" description="Protein kinase" evidence="1">
    <location>
        <begin position="8"/>
        <end position="402"/>
    </location>
</feature>
<dbReference type="PROSITE" id="PS50011">
    <property type="entry name" value="PROTEIN_KINASE_DOM"/>
    <property type="match status" value="1"/>
</dbReference>
<dbReference type="EMBL" id="KV425910">
    <property type="protein sequence ID" value="KZV99375.1"/>
    <property type="molecule type" value="Genomic_DNA"/>
</dbReference>